<organism evidence="1 2">
    <name type="scientific">Caballeronia novacaledonica</name>
    <dbReference type="NCBI Taxonomy" id="1544861"/>
    <lineage>
        <taxon>Bacteria</taxon>
        <taxon>Pseudomonadati</taxon>
        <taxon>Pseudomonadota</taxon>
        <taxon>Betaproteobacteria</taxon>
        <taxon>Burkholderiales</taxon>
        <taxon>Burkholderiaceae</taxon>
        <taxon>Caballeronia</taxon>
    </lineage>
</organism>
<proteinExistence type="predicted"/>
<accession>A0ACB5QMB6</accession>
<name>A0ACB5QMB6_9BURK</name>
<dbReference type="EMBL" id="BPUR01000002">
    <property type="protein sequence ID" value="GJH15872.1"/>
    <property type="molecule type" value="Genomic_DNA"/>
</dbReference>
<evidence type="ECO:0000313" key="1">
    <source>
        <dbReference type="EMBL" id="GJH15872.1"/>
    </source>
</evidence>
<protein>
    <submittedName>
        <fullName evidence="1">Uncharacterized protein</fullName>
    </submittedName>
</protein>
<evidence type="ECO:0000313" key="2">
    <source>
        <dbReference type="Proteomes" id="UP001055013"/>
    </source>
</evidence>
<gene>
    <name evidence="1" type="ORF">CBA19CS22_05040</name>
</gene>
<dbReference type="Proteomes" id="UP001055013">
    <property type="component" value="Unassembled WGS sequence"/>
</dbReference>
<keyword evidence="2" id="KW-1185">Reference proteome</keyword>
<comment type="caution">
    <text evidence="1">The sequence shown here is derived from an EMBL/GenBank/DDBJ whole genome shotgun (WGS) entry which is preliminary data.</text>
</comment>
<reference evidence="1" key="1">
    <citation type="submission" date="2021-09" db="EMBL/GenBank/DDBJ databases">
        <title>Isolation and characterization of 3-chlorobenzoate degrading bacteria from soils in Shizuoka.</title>
        <authorList>
            <person name="Ifat A."/>
            <person name="Ogawa N."/>
            <person name="Kimbara K."/>
            <person name="Moriuchi R."/>
            <person name="Dohra H."/>
            <person name="Shintani M."/>
        </authorList>
    </citation>
    <scope>NUCLEOTIDE SEQUENCE</scope>
    <source>
        <strain evidence="1">19CS2-2</strain>
    </source>
</reference>
<sequence length="212" mass="23538">MQLPFKGNYTAKLNKRDLAMNPAISTSSVRSLLECYIRAKDENQPALIFDCFAGDAELTFSIATDAIDFPRSVSGAHGIAKTLVADFGERFDRCRTYYVCTAPEPDGDGICTMPWLVAMRQKDNEALRLGKGTYRWRIARMADGSERIAGLNIAIERMDVIDDPGAVKLQELQDALTYPWLAEATLGQRAASLMSMYPDTALAEALQHHVRQ</sequence>